<reference evidence="1" key="1">
    <citation type="journal article" date="2020" name="BMC Genomics">
        <title>Correction to: Identification and distribution of gene clusters required for synthesis of sphingolipid metabolism inhibitors in diverse species of the filamentous fungus Fusarium.</title>
        <authorList>
            <person name="Kim H.S."/>
            <person name="Lohmar J.M."/>
            <person name="Busman M."/>
            <person name="Brown D.W."/>
            <person name="Naumann T.A."/>
            <person name="Divon H.H."/>
            <person name="Lysoe E."/>
            <person name="Uhlig S."/>
            <person name="Proctor R.H."/>
        </authorList>
    </citation>
    <scope>NUCLEOTIDE SEQUENCE</scope>
    <source>
        <strain evidence="1">NRRL 20472</strain>
    </source>
</reference>
<sequence length="193" mass="22106">MSYPTQQLEPFTLYLTLSVPEEPPHTISHHYDRDMSTLTVLGSKDQKGPGTHVIGSNNFAWGIYWHRELGNGTWYSFRFNHPGFYQGPPGFYKPWTYEHVEMKQSPRLYHHVVGLIRVMRISDDIGPEISSYLDWLAAGAATKATRDDSWATAICLRVRKHVAKERGVVDRGVEDFDSTGLICQSLQFAYREV</sequence>
<dbReference type="EMBL" id="JABEXW010000393">
    <property type="protein sequence ID" value="KAF4964697.1"/>
    <property type="molecule type" value="Genomic_DNA"/>
</dbReference>
<gene>
    <name evidence="1" type="ORF">FSARC_7404</name>
</gene>
<evidence type="ECO:0000313" key="2">
    <source>
        <dbReference type="Proteomes" id="UP000622797"/>
    </source>
</evidence>
<organism evidence="1 2">
    <name type="scientific">Fusarium sarcochroum</name>
    <dbReference type="NCBI Taxonomy" id="1208366"/>
    <lineage>
        <taxon>Eukaryota</taxon>
        <taxon>Fungi</taxon>
        <taxon>Dikarya</taxon>
        <taxon>Ascomycota</taxon>
        <taxon>Pezizomycotina</taxon>
        <taxon>Sordariomycetes</taxon>
        <taxon>Hypocreomycetidae</taxon>
        <taxon>Hypocreales</taxon>
        <taxon>Nectriaceae</taxon>
        <taxon>Fusarium</taxon>
        <taxon>Fusarium lateritium species complex</taxon>
    </lineage>
</organism>
<dbReference type="OrthoDB" id="4973143at2759"/>
<comment type="caution">
    <text evidence="1">The sequence shown here is derived from an EMBL/GenBank/DDBJ whole genome shotgun (WGS) entry which is preliminary data.</text>
</comment>
<accession>A0A8H4X7D0</accession>
<reference evidence="1" key="2">
    <citation type="submission" date="2020-05" db="EMBL/GenBank/DDBJ databases">
        <authorList>
            <person name="Kim H.-S."/>
            <person name="Proctor R.H."/>
            <person name="Brown D.W."/>
        </authorList>
    </citation>
    <scope>NUCLEOTIDE SEQUENCE</scope>
    <source>
        <strain evidence="1">NRRL 20472</strain>
    </source>
</reference>
<proteinExistence type="predicted"/>
<evidence type="ECO:0000313" key="1">
    <source>
        <dbReference type="EMBL" id="KAF4964697.1"/>
    </source>
</evidence>
<protein>
    <submittedName>
        <fullName evidence="1">Uncharacterized protein</fullName>
    </submittedName>
</protein>
<name>A0A8H4X7D0_9HYPO</name>
<keyword evidence="2" id="KW-1185">Reference proteome</keyword>
<dbReference type="AlphaFoldDB" id="A0A8H4X7D0"/>
<dbReference type="Proteomes" id="UP000622797">
    <property type="component" value="Unassembled WGS sequence"/>
</dbReference>